<evidence type="ECO:0000313" key="2">
    <source>
        <dbReference type="EMBL" id="QWC15810.1"/>
    </source>
</evidence>
<gene>
    <name evidence="2" type="ORF">KKR89_16335</name>
</gene>
<keyword evidence="3" id="KW-1185">Reference proteome</keyword>
<accession>A0ABX8GII5</accession>
<name>A0ABX8GII5_9CELL</name>
<organism evidence="2 3">
    <name type="scientific">Cellulomonas dongxiuzhuiae</name>
    <dbReference type="NCBI Taxonomy" id="2819979"/>
    <lineage>
        <taxon>Bacteria</taxon>
        <taxon>Bacillati</taxon>
        <taxon>Actinomycetota</taxon>
        <taxon>Actinomycetes</taxon>
        <taxon>Micrococcales</taxon>
        <taxon>Cellulomonadaceae</taxon>
        <taxon>Cellulomonas</taxon>
    </lineage>
</organism>
<feature type="region of interest" description="Disordered" evidence="1">
    <location>
        <begin position="63"/>
        <end position="138"/>
    </location>
</feature>
<feature type="compositionally biased region" description="Basic and acidic residues" evidence="1">
    <location>
        <begin position="63"/>
        <end position="87"/>
    </location>
</feature>
<dbReference type="Proteomes" id="UP000679335">
    <property type="component" value="Chromosome"/>
</dbReference>
<evidence type="ECO:0000256" key="1">
    <source>
        <dbReference type="SAM" id="MobiDB-lite"/>
    </source>
</evidence>
<proteinExistence type="predicted"/>
<sequence>MGVDEDFERVRTSLRLEEQALAREFDQIDAEARATVDASVEHVRTQLATQADRIREAIAQQRAEVETRSRELREEVEAQDATDRAYETDETDEAYETDETDRADEEDLVAQPDGTAVEQVSVATDEPGETIGDVERGD</sequence>
<dbReference type="RefSeq" id="WP_214765539.1">
    <property type="nucleotide sequence ID" value="NZ_CP076023.1"/>
</dbReference>
<feature type="compositionally biased region" description="Acidic residues" evidence="1">
    <location>
        <begin position="88"/>
        <end position="108"/>
    </location>
</feature>
<reference evidence="2 3" key="1">
    <citation type="submission" date="2021-05" db="EMBL/GenBank/DDBJ databases">
        <title>Novel species in genus Cellulomonas.</title>
        <authorList>
            <person name="Zhang G."/>
        </authorList>
    </citation>
    <scope>NUCLEOTIDE SEQUENCE [LARGE SCALE GENOMIC DNA]</scope>
    <source>
        <strain evidence="3">zg-ZUI157</strain>
    </source>
</reference>
<protein>
    <submittedName>
        <fullName evidence="2">Uncharacterized protein</fullName>
    </submittedName>
</protein>
<evidence type="ECO:0000313" key="3">
    <source>
        <dbReference type="Proteomes" id="UP000679335"/>
    </source>
</evidence>
<dbReference type="EMBL" id="CP076023">
    <property type="protein sequence ID" value="QWC15810.1"/>
    <property type="molecule type" value="Genomic_DNA"/>
</dbReference>